<dbReference type="InterPro" id="IPR014883">
    <property type="entry name" value="VRR_NUC"/>
</dbReference>
<keyword evidence="3" id="KW-0378">Hydrolase</keyword>
<feature type="domain" description="VRR-NUC" evidence="4">
    <location>
        <begin position="40"/>
        <end position="91"/>
    </location>
</feature>
<organism evidence="5">
    <name type="scientific">uncultured Caudovirales phage</name>
    <dbReference type="NCBI Taxonomy" id="2100421"/>
    <lineage>
        <taxon>Viruses</taxon>
        <taxon>Duplodnaviria</taxon>
        <taxon>Heunggongvirae</taxon>
        <taxon>Uroviricota</taxon>
        <taxon>Caudoviricetes</taxon>
        <taxon>Peduoviridae</taxon>
        <taxon>Maltschvirus</taxon>
        <taxon>Maltschvirus maltsch</taxon>
    </lineage>
</organism>
<evidence type="ECO:0000256" key="1">
    <source>
        <dbReference type="ARBA" id="ARBA00001946"/>
    </source>
</evidence>
<dbReference type="EMBL" id="LR798255">
    <property type="protein sequence ID" value="CAB5218088.1"/>
    <property type="molecule type" value="Genomic_DNA"/>
</dbReference>
<evidence type="ECO:0000256" key="3">
    <source>
        <dbReference type="ARBA" id="ARBA00022801"/>
    </source>
</evidence>
<sequence>MATYKTASDLTKMMLDYLRTMGNEVWRNNNLAVKGRAFIGKKGVPDIIGYSKKYGQFMACEIKAIGDKASPEQMSFLINLAMCGGTAMLCQQLRDEQIIVKIFNEDGESKDWEFTENELRQPQKR</sequence>
<gene>
    <name evidence="5" type="ORF">UFOVP203_51</name>
</gene>
<name>A0A6J7WMQ9_9CAUD</name>
<reference evidence="5" key="1">
    <citation type="submission" date="2020-05" db="EMBL/GenBank/DDBJ databases">
        <authorList>
            <person name="Chiriac C."/>
            <person name="Salcher M."/>
            <person name="Ghai R."/>
            <person name="Kavagutti S V."/>
        </authorList>
    </citation>
    <scope>NUCLEOTIDE SEQUENCE</scope>
</reference>
<keyword evidence="2" id="KW-0540">Nuclease</keyword>
<dbReference type="GO" id="GO:0003676">
    <property type="term" value="F:nucleic acid binding"/>
    <property type="evidence" value="ECO:0007669"/>
    <property type="project" value="InterPro"/>
</dbReference>
<evidence type="ECO:0000313" key="5">
    <source>
        <dbReference type="EMBL" id="CAB5218088.1"/>
    </source>
</evidence>
<dbReference type="GO" id="GO:0016788">
    <property type="term" value="F:hydrolase activity, acting on ester bonds"/>
    <property type="evidence" value="ECO:0007669"/>
    <property type="project" value="InterPro"/>
</dbReference>
<proteinExistence type="predicted"/>
<dbReference type="Gene3D" id="3.40.1350.10">
    <property type="match status" value="1"/>
</dbReference>
<evidence type="ECO:0000259" key="4">
    <source>
        <dbReference type="Pfam" id="PF08774"/>
    </source>
</evidence>
<protein>
    <submittedName>
        <fullName evidence="5">VRR-NUC domain containing protein</fullName>
    </submittedName>
</protein>
<comment type="cofactor">
    <cofactor evidence="1">
        <name>Mg(2+)</name>
        <dbReference type="ChEBI" id="CHEBI:18420"/>
    </cofactor>
</comment>
<dbReference type="Pfam" id="PF08774">
    <property type="entry name" value="VRR_NUC"/>
    <property type="match status" value="1"/>
</dbReference>
<dbReference type="GO" id="GO:0004518">
    <property type="term" value="F:nuclease activity"/>
    <property type="evidence" value="ECO:0007669"/>
    <property type="project" value="UniProtKB-KW"/>
</dbReference>
<accession>A0A6J7WMQ9</accession>
<evidence type="ECO:0000256" key="2">
    <source>
        <dbReference type="ARBA" id="ARBA00022722"/>
    </source>
</evidence>
<dbReference type="InterPro" id="IPR011856">
    <property type="entry name" value="tRNA_endonuc-like_dom_sf"/>
</dbReference>